<dbReference type="Proteomes" id="UP001295423">
    <property type="component" value="Unassembled WGS sequence"/>
</dbReference>
<feature type="compositionally biased region" description="Low complexity" evidence="1">
    <location>
        <begin position="80"/>
        <end position="133"/>
    </location>
</feature>
<evidence type="ECO:0000313" key="3">
    <source>
        <dbReference type="Proteomes" id="UP001295423"/>
    </source>
</evidence>
<feature type="region of interest" description="Disordered" evidence="1">
    <location>
        <begin position="73"/>
        <end position="137"/>
    </location>
</feature>
<accession>A0AAD2FIP2</accession>
<feature type="region of interest" description="Disordered" evidence="1">
    <location>
        <begin position="158"/>
        <end position="184"/>
    </location>
</feature>
<sequence length="586" mass="63363">MHTDDIPVPQQVWEESCGSSRSVSEGSLNASSEQLALSGFAYQLTSIIGSDDGSIADEVHVQEEAKLLMSLSCSSPVNHSTQSSSNGGSTTTNKTNATTPSTTTNNSNNHYNTTSTGRITPSSDTSSCYSNTSSKRDSFGFTCPSLSLENHSREADCNYQSQQPHDHQSTQEPSSSSSSSQSSLPSVLLGRSLKIDDKDALRLSSEAMGRNILQSYKKALEWRIKSWEHSLSKILVRKERDLAATLDEAAMQALLTSGEANLLLALQVMETKLRVIDATTSFKVLPQRLNKEHFNSDNNSDQQHPSKKQRIDVNSAAASAGLEETEYEYQVAHAMTLEGCLNIHTPAGYCKIELEVPGSMTGTFLSHGEGEELTDVSMDVNTDILAAMIEKSSRKVIRAAAEALLKGEVAEEEEPKKEEQVATEVTEAEADTAKAICSQEDGAMDLHEEEVVSTTQPEPTTSTPKRKHSEEHMSRMVVITPAGRNSSSSPSSFGDSDYEDKPVLFSLPDSFPSSDEADGDNSPSKPSLRMLTPKPSRASNKKAKRSKLSLPTVVTPHKTQHSEAITSGTGPTLPLLVEVACAMVKK</sequence>
<gene>
    <name evidence="2" type="ORF">CYCCA115_LOCUS3857</name>
</gene>
<organism evidence="2 3">
    <name type="scientific">Cylindrotheca closterium</name>
    <dbReference type="NCBI Taxonomy" id="2856"/>
    <lineage>
        <taxon>Eukaryota</taxon>
        <taxon>Sar</taxon>
        <taxon>Stramenopiles</taxon>
        <taxon>Ochrophyta</taxon>
        <taxon>Bacillariophyta</taxon>
        <taxon>Bacillariophyceae</taxon>
        <taxon>Bacillariophycidae</taxon>
        <taxon>Bacillariales</taxon>
        <taxon>Bacillariaceae</taxon>
        <taxon>Cylindrotheca</taxon>
    </lineage>
</organism>
<evidence type="ECO:0000256" key="1">
    <source>
        <dbReference type="SAM" id="MobiDB-lite"/>
    </source>
</evidence>
<dbReference type="EMBL" id="CAKOGP040000335">
    <property type="protein sequence ID" value="CAJ1934517.1"/>
    <property type="molecule type" value="Genomic_DNA"/>
</dbReference>
<feature type="compositionally biased region" description="Low complexity" evidence="1">
    <location>
        <begin position="170"/>
        <end position="184"/>
    </location>
</feature>
<keyword evidence="3" id="KW-1185">Reference proteome</keyword>
<feature type="compositionally biased region" description="Low complexity" evidence="1">
    <location>
        <begin position="14"/>
        <end position="25"/>
    </location>
</feature>
<name>A0AAD2FIP2_9STRA</name>
<feature type="region of interest" description="Disordered" evidence="1">
    <location>
        <begin position="293"/>
        <end position="317"/>
    </location>
</feature>
<evidence type="ECO:0000313" key="2">
    <source>
        <dbReference type="EMBL" id="CAJ1934517.1"/>
    </source>
</evidence>
<comment type="caution">
    <text evidence="2">The sequence shown here is derived from an EMBL/GenBank/DDBJ whole genome shotgun (WGS) entry which is preliminary data.</text>
</comment>
<protein>
    <submittedName>
        <fullName evidence="2">Uncharacterized protein</fullName>
    </submittedName>
</protein>
<reference evidence="2" key="1">
    <citation type="submission" date="2023-08" db="EMBL/GenBank/DDBJ databases">
        <authorList>
            <person name="Audoor S."/>
            <person name="Bilcke G."/>
        </authorList>
    </citation>
    <scope>NUCLEOTIDE SEQUENCE</scope>
</reference>
<proteinExistence type="predicted"/>
<feature type="region of interest" description="Disordered" evidence="1">
    <location>
        <begin position="1"/>
        <end position="25"/>
    </location>
</feature>
<feature type="compositionally biased region" description="Low complexity" evidence="1">
    <location>
        <begin position="452"/>
        <end position="463"/>
    </location>
</feature>
<feature type="region of interest" description="Disordered" evidence="1">
    <location>
        <begin position="409"/>
        <end position="570"/>
    </location>
</feature>
<dbReference type="AlphaFoldDB" id="A0AAD2FIP2"/>